<dbReference type="InterPro" id="IPR029063">
    <property type="entry name" value="SAM-dependent_MTases_sf"/>
</dbReference>
<sequence>MQTNTAISPQQDAAPATSPVRAGLTEDGFLDGRLRVLQPEKGFRAGIDSVFLAATVPCGPGETLFEAGIGAGVASLCLAARVKDIHITGVEVSGRYSMIGQKNAVNNGFGTNIRFITGDVKDALRKDLADWPQHGTFSHAFANPPFFDDNKITKSSSSLKAVANSFGPEDLELWVKVLATMVTLRGTVTFVHRAEALGRLLTAMEGRFGDIRIAPLHAREGMAATRVIVQGVKGTRGPLQLLPGLILHTSGNQFTPEADAILRDGMAWRLR</sequence>
<keyword evidence="2" id="KW-0808">Transferase</keyword>
<dbReference type="GO" id="GO:0032259">
    <property type="term" value="P:methylation"/>
    <property type="evidence" value="ECO:0007669"/>
    <property type="project" value="UniProtKB-KW"/>
</dbReference>
<proteinExistence type="predicted"/>
<dbReference type="SUPFAM" id="SSF53335">
    <property type="entry name" value="S-adenosyl-L-methionine-dependent methyltransferases"/>
    <property type="match status" value="1"/>
</dbReference>
<dbReference type="EMBL" id="UOEC01000032">
    <property type="protein sequence ID" value="VAV87677.1"/>
    <property type="molecule type" value="Genomic_DNA"/>
</dbReference>
<evidence type="ECO:0000313" key="2">
    <source>
        <dbReference type="EMBL" id="VAV87677.1"/>
    </source>
</evidence>
<dbReference type="EC" id="2.1.1.223" evidence="2"/>
<dbReference type="PANTHER" id="PTHR47739">
    <property type="entry name" value="TRNA1(VAL) (ADENINE(37)-N6)-METHYLTRANSFERASE"/>
    <property type="match status" value="1"/>
</dbReference>
<reference evidence="2" key="1">
    <citation type="submission" date="2018-06" db="EMBL/GenBank/DDBJ databases">
        <authorList>
            <person name="Zhirakovskaya E."/>
        </authorList>
    </citation>
    <scope>NUCLEOTIDE SEQUENCE</scope>
</reference>
<name>A0A3B0R886_9ZZZZ</name>
<dbReference type="InterPro" id="IPR050210">
    <property type="entry name" value="tRNA_Adenine-N(6)_MTase"/>
</dbReference>
<dbReference type="GO" id="GO:0008168">
    <property type="term" value="F:methyltransferase activity"/>
    <property type="evidence" value="ECO:0007669"/>
    <property type="project" value="UniProtKB-KW"/>
</dbReference>
<gene>
    <name evidence="2" type="ORF">MNBD_ALPHA08-981</name>
</gene>
<feature type="compositionally biased region" description="Polar residues" evidence="1">
    <location>
        <begin position="1"/>
        <end position="11"/>
    </location>
</feature>
<keyword evidence="2" id="KW-0489">Methyltransferase</keyword>
<dbReference type="AlphaFoldDB" id="A0A3B0R886"/>
<dbReference type="CDD" id="cd02440">
    <property type="entry name" value="AdoMet_MTases"/>
    <property type="match status" value="1"/>
</dbReference>
<dbReference type="PANTHER" id="PTHR47739:SF1">
    <property type="entry name" value="TRNA1(VAL) (ADENINE(37)-N6)-METHYLTRANSFERASE"/>
    <property type="match status" value="1"/>
</dbReference>
<evidence type="ECO:0000256" key="1">
    <source>
        <dbReference type="SAM" id="MobiDB-lite"/>
    </source>
</evidence>
<feature type="region of interest" description="Disordered" evidence="1">
    <location>
        <begin position="1"/>
        <end position="20"/>
    </location>
</feature>
<protein>
    <submittedName>
        <fullName evidence="2">tRNA (Adenine37-N(6))-methyltransferase TrmN6</fullName>
        <ecNumber evidence="2">2.1.1.223</ecNumber>
    </submittedName>
</protein>
<dbReference type="Gene3D" id="3.40.50.150">
    <property type="entry name" value="Vaccinia Virus protein VP39"/>
    <property type="match status" value="1"/>
</dbReference>
<accession>A0A3B0R886</accession>
<organism evidence="2">
    <name type="scientific">hydrothermal vent metagenome</name>
    <dbReference type="NCBI Taxonomy" id="652676"/>
    <lineage>
        <taxon>unclassified sequences</taxon>
        <taxon>metagenomes</taxon>
        <taxon>ecological metagenomes</taxon>
    </lineage>
</organism>